<evidence type="ECO:0000256" key="2">
    <source>
        <dbReference type="ARBA" id="ARBA00023004"/>
    </source>
</evidence>
<dbReference type="Pfam" id="PF00762">
    <property type="entry name" value="Ferrochelatase"/>
    <property type="match status" value="1"/>
</dbReference>
<dbReference type="PANTHER" id="PTHR11108:SF1">
    <property type="entry name" value="FERROCHELATASE, MITOCHONDRIAL"/>
    <property type="match status" value="1"/>
</dbReference>
<evidence type="ECO:0000256" key="7">
    <source>
        <dbReference type="HAMAP-Rule" id="MF_00323"/>
    </source>
</evidence>
<dbReference type="RefSeq" id="WP_265048084.1">
    <property type="nucleotide sequence ID" value="NZ_CP100390.1"/>
</dbReference>
<keyword evidence="4 7" id="KW-0456">Lyase</keyword>
<keyword evidence="3 7" id="KW-0350">Heme biosynthesis</keyword>
<reference evidence="9" key="1">
    <citation type="submission" date="2022-06" db="EMBL/GenBank/DDBJ databases">
        <title>Alkalimarinus sp. nov., isolated from gut of a Alitta virens.</title>
        <authorList>
            <person name="Yang A.I."/>
            <person name="Shin N.-R."/>
        </authorList>
    </citation>
    <scope>NUCLEOTIDE SEQUENCE</scope>
    <source>
        <strain evidence="9">A2M4</strain>
    </source>
</reference>
<evidence type="ECO:0000313" key="9">
    <source>
        <dbReference type="EMBL" id="UZE96600.1"/>
    </source>
</evidence>
<evidence type="ECO:0000256" key="5">
    <source>
        <dbReference type="ARBA" id="ARBA00023244"/>
    </source>
</evidence>
<sequence length="329" mass="37489">MNPSVDSKKAVLLVNLGTPDEPTAPAIRRYLKEFLSDPRVIETPRVIWWFILNLIILRFRPSKLVEPYSGIWQDGESPIRRITNQQVAKLQQRLNRNIQTQHVKVAAAMTYGNPSFQTVLKELQVDGYDDILVLPLYPQYSATTTAASWDALSRAIKKMRNIPQVHFIKRYCQHPLYIEALATTVRNHWESTGRQAKLFFSFHGIPKSYIDKGDPYQSECITTANLVAEALQLSDDQWQLCYQSRVGAAEWLKPYTDETMKALGNTKLKGLDVICPGFSADCLETIEEIDEENRGYFEAAGGSDFHYIPALNDQDIHIDLLEALVKENL</sequence>
<feature type="binding site" evidence="7">
    <location>
        <position position="284"/>
    </location>
    <ligand>
        <name>Fe(2+)</name>
        <dbReference type="ChEBI" id="CHEBI:29033"/>
    </ligand>
</feature>
<dbReference type="Proteomes" id="UP001163739">
    <property type="component" value="Chromosome"/>
</dbReference>
<dbReference type="PROSITE" id="PS00534">
    <property type="entry name" value="FERROCHELATASE"/>
    <property type="match status" value="1"/>
</dbReference>
<keyword evidence="5 7" id="KW-0627">Porphyrin biosynthesis</keyword>
<dbReference type="SUPFAM" id="SSF53800">
    <property type="entry name" value="Chelatase"/>
    <property type="match status" value="1"/>
</dbReference>
<evidence type="ECO:0000256" key="1">
    <source>
        <dbReference type="ARBA" id="ARBA00007718"/>
    </source>
</evidence>
<evidence type="ECO:0000313" key="10">
    <source>
        <dbReference type="Proteomes" id="UP001163739"/>
    </source>
</evidence>
<comment type="subcellular location">
    <subcellularLocation>
        <location evidence="7 8">Cytoplasm</location>
    </subcellularLocation>
</comment>
<dbReference type="InterPro" id="IPR019772">
    <property type="entry name" value="Ferrochelatase_AS"/>
</dbReference>
<proteinExistence type="inferred from homology"/>
<feature type="binding site" evidence="7">
    <location>
        <position position="203"/>
    </location>
    <ligand>
        <name>Fe(2+)</name>
        <dbReference type="ChEBI" id="CHEBI:29033"/>
    </ligand>
</feature>
<dbReference type="GO" id="GO:0016829">
    <property type="term" value="F:lyase activity"/>
    <property type="evidence" value="ECO:0007669"/>
    <property type="project" value="UniProtKB-KW"/>
</dbReference>
<dbReference type="EMBL" id="CP100390">
    <property type="protein sequence ID" value="UZE96600.1"/>
    <property type="molecule type" value="Genomic_DNA"/>
</dbReference>
<dbReference type="Gene3D" id="3.40.50.1400">
    <property type="match status" value="2"/>
</dbReference>
<dbReference type="CDD" id="cd00419">
    <property type="entry name" value="Ferrochelatase_C"/>
    <property type="match status" value="1"/>
</dbReference>
<comment type="pathway">
    <text evidence="7 8">Porphyrin-containing compound metabolism; protoheme biosynthesis; protoheme from protoporphyrin-IX: step 1/1.</text>
</comment>
<dbReference type="InterPro" id="IPR033644">
    <property type="entry name" value="Ferrochelatase_C"/>
</dbReference>
<protein>
    <recommendedName>
        <fullName evidence="7 8">Ferrochelatase</fullName>
        <ecNumber evidence="7 8">4.98.1.1</ecNumber>
    </recommendedName>
    <alternativeName>
        <fullName evidence="7">Heme synthase</fullName>
    </alternativeName>
    <alternativeName>
        <fullName evidence="7">Protoheme ferro-lyase</fullName>
    </alternativeName>
</protein>
<dbReference type="InterPro" id="IPR033659">
    <property type="entry name" value="Ferrochelatase_N"/>
</dbReference>
<gene>
    <name evidence="7 9" type="primary">hemH</name>
    <name evidence="9" type="ORF">NKI27_02275</name>
</gene>
<name>A0ABY6N3J4_9ALTE</name>
<evidence type="ECO:0000256" key="3">
    <source>
        <dbReference type="ARBA" id="ARBA00023133"/>
    </source>
</evidence>
<dbReference type="PANTHER" id="PTHR11108">
    <property type="entry name" value="FERROCHELATASE"/>
    <property type="match status" value="1"/>
</dbReference>
<dbReference type="InterPro" id="IPR001015">
    <property type="entry name" value="Ferrochelatase"/>
</dbReference>
<evidence type="ECO:0000256" key="4">
    <source>
        <dbReference type="ARBA" id="ARBA00023239"/>
    </source>
</evidence>
<dbReference type="CDD" id="cd03411">
    <property type="entry name" value="Ferrochelatase_N"/>
    <property type="match status" value="1"/>
</dbReference>
<comment type="catalytic activity">
    <reaction evidence="7 8">
        <text>heme b + 2 H(+) = protoporphyrin IX + Fe(2+)</text>
        <dbReference type="Rhea" id="RHEA:22584"/>
        <dbReference type="ChEBI" id="CHEBI:15378"/>
        <dbReference type="ChEBI" id="CHEBI:29033"/>
        <dbReference type="ChEBI" id="CHEBI:57306"/>
        <dbReference type="ChEBI" id="CHEBI:60344"/>
        <dbReference type="EC" id="4.98.1.1"/>
    </reaction>
</comment>
<dbReference type="NCBIfam" id="TIGR00109">
    <property type="entry name" value="hemH"/>
    <property type="match status" value="1"/>
</dbReference>
<keyword evidence="10" id="KW-1185">Reference proteome</keyword>
<keyword evidence="7 8" id="KW-0963">Cytoplasm</keyword>
<keyword evidence="7" id="KW-0479">Metal-binding</keyword>
<evidence type="ECO:0000256" key="6">
    <source>
        <dbReference type="ARBA" id="ARBA00024536"/>
    </source>
</evidence>
<dbReference type="HAMAP" id="MF_00323">
    <property type="entry name" value="Ferrochelatase"/>
    <property type="match status" value="1"/>
</dbReference>
<comment type="function">
    <text evidence="7 8">Catalyzes the ferrous insertion into protoporphyrin IX.</text>
</comment>
<dbReference type="EC" id="4.98.1.1" evidence="7 8"/>
<comment type="similarity">
    <text evidence="1 7 8">Belongs to the ferrochelatase family.</text>
</comment>
<keyword evidence="2 7" id="KW-0408">Iron</keyword>
<accession>A0ABY6N3J4</accession>
<evidence type="ECO:0000256" key="8">
    <source>
        <dbReference type="RuleBase" id="RU000607"/>
    </source>
</evidence>
<comment type="catalytic activity">
    <reaction evidence="6">
        <text>Fe-coproporphyrin III + 2 H(+) = coproporphyrin III + Fe(2+)</text>
        <dbReference type="Rhea" id="RHEA:49572"/>
        <dbReference type="ChEBI" id="CHEBI:15378"/>
        <dbReference type="ChEBI" id="CHEBI:29033"/>
        <dbReference type="ChEBI" id="CHEBI:68438"/>
        <dbReference type="ChEBI" id="CHEBI:131725"/>
        <dbReference type="EC" id="4.99.1.9"/>
    </reaction>
    <physiologicalReaction direction="right-to-left" evidence="6">
        <dbReference type="Rhea" id="RHEA:49574"/>
    </physiologicalReaction>
</comment>
<organism evidence="9 10">
    <name type="scientific">Alkalimarinus alittae</name>
    <dbReference type="NCBI Taxonomy" id="2961619"/>
    <lineage>
        <taxon>Bacteria</taxon>
        <taxon>Pseudomonadati</taxon>
        <taxon>Pseudomonadota</taxon>
        <taxon>Gammaproteobacteria</taxon>
        <taxon>Alteromonadales</taxon>
        <taxon>Alteromonadaceae</taxon>
        <taxon>Alkalimarinus</taxon>
    </lineage>
</organism>